<dbReference type="InterPro" id="IPR001296">
    <property type="entry name" value="Glyco_trans_1"/>
</dbReference>
<feature type="compositionally biased region" description="Acidic residues" evidence="3">
    <location>
        <begin position="108"/>
        <end position="121"/>
    </location>
</feature>
<keyword evidence="2 6" id="KW-0808">Transferase</keyword>
<feature type="region of interest" description="Disordered" evidence="3">
    <location>
        <begin position="105"/>
        <end position="137"/>
    </location>
</feature>
<dbReference type="Proteomes" id="UP000826651">
    <property type="component" value="Unassembled WGS sequence"/>
</dbReference>
<dbReference type="PANTHER" id="PTHR12526">
    <property type="entry name" value="GLYCOSYLTRANSFERASE"/>
    <property type="match status" value="1"/>
</dbReference>
<dbReference type="RefSeq" id="WP_223405349.1">
    <property type="nucleotide sequence ID" value="NZ_JAGSHT010000010.1"/>
</dbReference>
<dbReference type="EC" id="2.4.-.-" evidence="6"/>
<keyword evidence="7" id="KW-1185">Reference proteome</keyword>
<dbReference type="GO" id="GO:0016757">
    <property type="term" value="F:glycosyltransferase activity"/>
    <property type="evidence" value="ECO:0007669"/>
    <property type="project" value="UniProtKB-KW"/>
</dbReference>
<dbReference type="InterPro" id="IPR028098">
    <property type="entry name" value="Glyco_trans_4-like_N"/>
</dbReference>
<dbReference type="Pfam" id="PF13579">
    <property type="entry name" value="Glyco_trans_4_4"/>
    <property type="match status" value="1"/>
</dbReference>
<protein>
    <submittedName>
        <fullName evidence="6">Glycosyltransferase</fullName>
        <ecNumber evidence="6">2.4.-.-</ecNumber>
    </submittedName>
</protein>
<evidence type="ECO:0000256" key="1">
    <source>
        <dbReference type="ARBA" id="ARBA00022676"/>
    </source>
</evidence>
<dbReference type="SUPFAM" id="SSF53756">
    <property type="entry name" value="UDP-Glycosyltransferase/glycogen phosphorylase"/>
    <property type="match status" value="1"/>
</dbReference>
<dbReference type="Pfam" id="PF00534">
    <property type="entry name" value="Glycos_transf_1"/>
    <property type="match status" value="1"/>
</dbReference>
<reference evidence="6 7" key="1">
    <citation type="submission" date="2021-04" db="EMBL/GenBank/DDBJ databases">
        <title>Ruania sp. nov., isolated from sandy soil of mangrove forest.</title>
        <authorList>
            <person name="Ge X."/>
            <person name="Huang R."/>
            <person name="Liu W."/>
        </authorList>
    </citation>
    <scope>NUCLEOTIDE SEQUENCE [LARGE SCALE GENOMIC DNA]</scope>
    <source>
        <strain evidence="6 7">N2-46</strain>
    </source>
</reference>
<organism evidence="6 7">
    <name type="scientific">Occultella gossypii</name>
    <dbReference type="NCBI Taxonomy" id="2800820"/>
    <lineage>
        <taxon>Bacteria</taxon>
        <taxon>Bacillati</taxon>
        <taxon>Actinomycetota</taxon>
        <taxon>Actinomycetes</taxon>
        <taxon>Micrococcales</taxon>
        <taxon>Ruaniaceae</taxon>
        <taxon>Occultella</taxon>
    </lineage>
</organism>
<proteinExistence type="predicted"/>
<gene>
    <name evidence="6" type="ORF">KCQ71_09880</name>
</gene>
<evidence type="ECO:0000259" key="4">
    <source>
        <dbReference type="Pfam" id="PF00534"/>
    </source>
</evidence>
<evidence type="ECO:0000256" key="3">
    <source>
        <dbReference type="SAM" id="MobiDB-lite"/>
    </source>
</evidence>
<sequence>MTAQDLRVDGRPARVAVLVYNDAHADSRVLKTAASLHAAGAVVKIFAVARSRSGYPVTTERLETGVELERLPEFELARSAPWLAGAHRWVMARVNRLAERGEVRPAEEADDALAAESDEASATEVPTARGPSSTESTIAPESAFAGAQPPLVEPTETAHLRARAFATVFDLWLKVYRTVSLAVYWAGAVGAVPRWRPDIVHANDGNTLAPAMVIARRTGARMIYDAHELWRHRNVRKRPVAPHVEHLIERLAIRRAAGVITVSPSIARWLQRTYGLDRFPVLVRNIPAGRDRPNAAGTGRLRDLAGLPADTKVIAYSGRLTTNRGIEETIEALTLMDRDVHLALLGYGEPDYVEPLAARARTAGLGDRVHFVGRVPSAEVADALADGDLAVVYVRPTCLSYYYSLPNKLFESIHAGLPIAAADLPDTAGIVNEYAVGVVFDSDRPEDLAAAMTKVLANPERYRAASRAAATDLSWEHEVEHLLGLYRRILQAGP</sequence>
<evidence type="ECO:0000259" key="5">
    <source>
        <dbReference type="Pfam" id="PF13579"/>
    </source>
</evidence>
<dbReference type="PANTHER" id="PTHR12526:SF636">
    <property type="entry name" value="BLL3647 PROTEIN"/>
    <property type="match status" value="1"/>
</dbReference>
<feature type="domain" description="Glycosyltransferase subfamily 4-like N-terminal" evidence="5">
    <location>
        <begin position="168"/>
        <end position="282"/>
    </location>
</feature>
<feature type="domain" description="Glycosyl transferase family 1" evidence="4">
    <location>
        <begin position="306"/>
        <end position="470"/>
    </location>
</feature>
<keyword evidence="1 6" id="KW-0328">Glycosyltransferase</keyword>
<evidence type="ECO:0000313" key="6">
    <source>
        <dbReference type="EMBL" id="MBZ2196461.1"/>
    </source>
</evidence>
<dbReference type="Gene3D" id="3.40.50.2000">
    <property type="entry name" value="Glycogen Phosphorylase B"/>
    <property type="match status" value="2"/>
</dbReference>
<comment type="caution">
    <text evidence="6">The sequence shown here is derived from an EMBL/GenBank/DDBJ whole genome shotgun (WGS) entry which is preliminary data.</text>
</comment>
<accession>A0ABS7S7Y2</accession>
<dbReference type="EMBL" id="JAGSHT010000010">
    <property type="protein sequence ID" value="MBZ2196461.1"/>
    <property type="molecule type" value="Genomic_DNA"/>
</dbReference>
<evidence type="ECO:0000313" key="7">
    <source>
        <dbReference type="Proteomes" id="UP000826651"/>
    </source>
</evidence>
<name>A0ABS7S7Y2_9MICO</name>
<evidence type="ECO:0000256" key="2">
    <source>
        <dbReference type="ARBA" id="ARBA00022679"/>
    </source>
</evidence>